<evidence type="ECO:0008006" key="4">
    <source>
        <dbReference type="Google" id="ProtNLM"/>
    </source>
</evidence>
<sequence length="294" mass="34138">MPNLNTPLRMLYVCLVLCLTITACKKGDHPWPGPGQPPCKCDAQSFEAWYQDDDHTFPSPFIRPYKFTKTYDANGWLNTLYENTDSPNPVFQSVTIFSKQGNKAFLRDSASLDTVLIVELNQKGLPVKTDLRYLVGGPISSLVKYYHYNHKNQLVAYEDSTNKQYYRLTYDQQGNVRQYIYKNTGAVMVDLTYDYSTPIKGAAYFLNGWIGIFTELEYLYYMGYLDLTPHHKLVRAVNNFRYPFYDRYYTDQVINAAGYVTNYVFTLHNSESLVNSRTVWHCPGDNQHITQYLH</sequence>
<name>A0ABS7GD41_9BACT</name>
<proteinExistence type="predicted"/>
<reference evidence="2 3" key="1">
    <citation type="submission" date="2021-08" db="EMBL/GenBank/DDBJ databases">
        <title>The genome sequence of Chitinophaga sp. B61.</title>
        <authorList>
            <person name="Zhang X."/>
        </authorList>
    </citation>
    <scope>NUCLEOTIDE SEQUENCE [LARGE SCALE GENOMIC DNA]</scope>
    <source>
        <strain evidence="2 3">B61</strain>
    </source>
</reference>
<evidence type="ECO:0000313" key="3">
    <source>
        <dbReference type="Proteomes" id="UP000812961"/>
    </source>
</evidence>
<evidence type="ECO:0000313" key="2">
    <source>
        <dbReference type="EMBL" id="MBW8685587.1"/>
    </source>
</evidence>
<dbReference type="RefSeq" id="WP_220250923.1">
    <property type="nucleotide sequence ID" value="NZ_JAICCF010000003.1"/>
</dbReference>
<gene>
    <name evidence="2" type="ORF">K1Y79_14705</name>
</gene>
<feature type="chain" id="PRO_5045679118" description="YD repeat-containing protein" evidence="1">
    <location>
        <begin position="26"/>
        <end position="294"/>
    </location>
</feature>
<feature type="signal peptide" evidence="1">
    <location>
        <begin position="1"/>
        <end position="25"/>
    </location>
</feature>
<keyword evidence="3" id="KW-1185">Reference proteome</keyword>
<organism evidence="2 3">
    <name type="scientific">Chitinophaga rhizophila</name>
    <dbReference type="NCBI Taxonomy" id="2866212"/>
    <lineage>
        <taxon>Bacteria</taxon>
        <taxon>Pseudomonadati</taxon>
        <taxon>Bacteroidota</taxon>
        <taxon>Chitinophagia</taxon>
        <taxon>Chitinophagales</taxon>
        <taxon>Chitinophagaceae</taxon>
        <taxon>Chitinophaga</taxon>
    </lineage>
</organism>
<dbReference type="EMBL" id="JAICCF010000003">
    <property type="protein sequence ID" value="MBW8685587.1"/>
    <property type="molecule type" value="Genomic_DNA"/>
</dbReference>
<accession>A0ABS7GD41</accession>
<keyword evidence="1" id="KW-0732">Signal</keyword>
<evidence type="ECO:0000256" key="1">
    <source>
        <dbReference type="SAM" id="SignalP"/>
    </source>
</evidence>
<protein>
    <recommendedName>
        <fullName evidence="4">YD repeat-containing protein</fullName>
    </recommendedName>
</protein>
<comment type="caution">
    <text evidence="2">The sequence shown here is derived from an EMBL/GenBank/DDBJ whole genome shotgun (WGS) entry which is preliminary data.</text>
</comment>
<dbReference type="Proteomes" id="UP000812961">
    <property type="component" value="Unassembled WGS sequence"/>
</dbReference>